<proteinExistence type="predicted"/>
<dbReference type="AlphaFoldDB" id="X6MFM5"/>
<keyword evidence="2" id="KW-1185">Reference proteome</keyword>
<protein>
    <recommendedName>
        <fullName evidence="3">Sfi1 spindle body domain-containing protein</fullName>
    </recommendedName>
</protein>
<name>X6MFM5_RETFI</name>
<evidence type="ECO:0000313" key="2">
    <source>
        <dbReference type="Proteomes" id="UP000023152"/>
    </source>
</evidence>
<accession>X6MFM5</accession>
<sequence>MCVQKQKKRHQQQRATALVRHWRVLHRYYQMWKEVLGQYDNQWKKINHWMLQRDVQCLKKYFTQWCYLQRLRKVQTLYTYNIIYKHRRCIRLYTLETQKKKKKKKESNQRYGIGGTSLPTTEYSQLLVALSSTHNATQTSTQMQSPRSHISKKTIQTLGYKNRAITFRESHNNTLLIRSFRHWNIVHQDNQLKHCATGHYLAHLRYTVFCQWKLRTQSKIQRAHSKLTQLVKVLPMKEHQRLQSAYWDQWKMSYFQVVQLRGLTETFKSRCETQRIAHVLQEWHAFFTKTKRQQLAKSQWTKTKRQMIVVQCFNQWRVCLYQRETKYTSLEQTYFQLLKNQRRRYFRQWNKTQEFVSKQKLLEFRKKKKTLIECYCQWKEQWEYISDHNIIVQKFQEIAALKHTRRIFSAWTKQYEHKLQLTYRVNILWNQFHRHLLRETLLQWKFKNKWLKMYCKAEKFERSKLLKLFWRQWKVKYQQRKKIIHLILQSQRKQQIQLTNAYFCLWKHCAHNFRHSKAVTLVHHFYFV</sequence>
<reference evidence="1 2" key="1">
    <citation type="journal article" date="2013" name="Curr. Biol.">
        <title>The Genome of the Foraminiferan Reticulomyxa filosa.</title>
        <authorList>
            <person name="Glockner G."/>
            <person name="Hulsmann N."/>
            <person name="Schleicher M."/>
            <person name="Noegel A.A."/>
            <person name="Eichinger L."/>
            <person name="Gallinger C."/>
            <person name="Pawlowski J."/>
            <person name="Sierra R."/>
            <person name="Euteneuer U."/>
            <person name="Pillet L."/>
            <person name="Moustafa A."/>
            <person name="Platzer M."/>
            <person name="Groth M."/>
            <person name="Szafranski K."/>
            <person name="Schliwa M."/>
        </authorList>
    </citation>
    <scope>NUCLEOTIDE SEQUENCE [LARGE SCALE GENOMIC DNA]</scope>
</reference>
<gene>
    <name evidence="1" type="ORF">RFI_24927</name>
</gene>
<comment type="caution">
    <text evidence="1">The sequence shown here is derived from an EMBL/GenBank/DDBJ whole genome shotgun (WGS) entry which is preliminary data.</text>
</comment>
<dbReference type="Proteomes" id="UP000023152">
    <property type="component" value="Unassembled WGS sequence"/>
</dbReference>
<dbReference type="EMBL" id="ASPP01021390">
    <property type="protein sequence ID" value="ETO12446.1"/>
    <property type="molecule type" value="Genomic_DNA"/>
</dbReference>
<organism evidence="1 2">
    <name type="scientific">Reticulomyxa filosa</name>
    <dbReference type="NCBI Taxonomy" id="46433"/>
    <lineage>
        <taxon>Eukaryota</taxon>
        <taxon>Sar</taxon>
        <taxon>Rhizaria</taxon>
        <taxon>Retaria</taxon>
        <taxon>Foraminifera</taxon>
        <taxon>Monothalamids</taxon>
        <taxon>Reticulomyxidae</taxon>
        <taxon>Reticulomyxa</taxon>
    </lineage>
</organism>
<evidence type="ECO:0008006" key="3">
    <source>
        <dbReference type="Google" id="ProtNLM"/>
    </source>
</evidence>
<dbReference type="OMA" id="HTHESQL"/>
<evidence type="ECO:0000313" key="1">
    <source>
        <dbReference type="EMBL" id="ETO12446.1"/>
    </source>
</evidence>